<sequence length="91" mass="10698">MPARNEEISALPNEQEYVVGEIVLAGLYVPTKEYYRWHIGKVIEVLKNGNYIVEIESIHKKTHMELNSENLRKTFQIGEFVRAEKQNTMKY</sequence>
<proteinExistence type="predicted"/>
<dbReference type="AlphaFoldDB" id="A0A6V7WLQ2"/>
<comment type="caution">
    <text evidence="1">The sequence shown here is derived from an EMBL/GenBank/DDBJ whole genome shotgun (WGS) entry which is preliminary data.</text>
</comment>
<dbReference type="Proteomes" id="UP000580250">
    <property type="component" value="Unassembled WGS sequence"/>
</dbReference>
<protein>
    <submittedName>
        <fullName evidence="1">Uncharacterized protein</fullName>
    </submittedName>
</protein>
<dbReference type="EMBL" id="CAJEWN010000662">
    <property type="protein sequence ID" value="CAD2187933.1"/>
    <property type="molecule type" value="Genomic_DNA"/>
</dbReference>
<accession>A0A6V7WLQ2</accession>
<reference evidence="1 2" key="1">
    <citation type="submission" date="2020-08" db="EMBL/GenBank/DDBJ databases">
        <authorList>
            <person name="Koutsovoulos G."/>
            <person name="Danchin GJ E."/>
        </authorList>
    </citation>
    <scope>NUCLEOTIDE SEQUENCE [LARGE SCALE GENOMIC DNA]</scope>
</reference>
<organism evidence="1 2">
    <name type="scientific">Meloidogyne enterolobii</name>
    <name type="common">Root-knot nematode worm</name>
    <name type="synonym">Meloidogyne mayaguensis</name>
    <dbReference type="NCBI Taxonomy" id="390850"/>
    <lineage>
        <taxon>Eukaryota</taxon>
        <taxon>Metazoa</taxon>
        <taxon>Ecdysozoa</taxon>
        <taxon>Nematoda</taxon>
        <taxon>Chromadorea</taxon>
        <taxon>Rhabditida</taxon>
        <taxon>Tylenchina</taxon>
        <taxon>Tylenchomorpha</taxon>
        <taxon>Tylenchoidea</taxon>
        <taxon>Meloidogynidae</taxon>
        <taxon>Meloidogyninae</taxon>
        <taxon>Meloidogyne</taxon>
    </lineage>
</organism>
<name>A0A6V7WLQ2_MELEN</name>
<evidence type="ECO:0000313" key="2">
    <source>
        <dbReference type="Proteomes" id="UP000580250"/>
    </source>
</evidence>
<evidence type="ECO:0000313" key="1">
    <source>
        <dbReference type="EMBL" id="CAD2187933.1"/>
    </source>
</evidence>
<gene>
    <name evidence="1" type="ORF">MENT_LOCUS40548</name>
</gene>